<evidence type="ECO:0000256" key="1">
    <source>
        <dbReference type="ARBA" id="ARBA00023002"/>
    </source>
</evidence>
<sequence>MGGGIAGLAMARALELQGFSPDLIERRAGAPQGGTGLYLPGNAARALQALGLLDSIAAVAMPIATQRILDSGGKPLSVTQTADVWSRCGPCLALPRTVLHTILLDSLRGTDVRFDTSITGVEQLGTRCLATFSDGTTSEYDLVIGADGINSYIRQSLFPDVRPSYTGNVCWRFITKDIVGVEGWTVMLGDGMSLLAIPIGAGQVYVYADMAVSEQQAQRYLTDLPHSTLLANFSAPLSPLITQGPTDAQVHVCRIEQVLMEEWVKGNVVLIGDAAHASSPSMAEGAAMAMEDALVLAETLGTASKISDALAEYTRRRKPRVDWVQKQCATRDRMRGLPGWARVPLLKFAGNALYKRSYLPLTEPT</sequence>
<evidence type="ECO:0000259" key="3">
    <source>
        <dbReference type="Pfam" id="PF01494"/>
    </source>
</evidence>
<evidence type="ECO:0000313" key="5">
    <source>
        <dbReference type="Proteomes" id="UP000269774"/>
    </source>
</evidence>
<name>A0A3M2HXT8_9GAMM</name>
<keyword evidence="5" id="KW-1185">Reference proteome</keyword>
<dbReference type="Gene3D" id="3.50.50.60">
    <property type="entry name" value="FAD/NAD(P)-binding domain"/>
    <property type="match status" value="1"/>
</dbReference>
<feature type="domain" description="FAD-binding" evidence="3">
    <location>
        <begin position="2"/>
        <end position="322"/>
    </location>
</feature>
<dbReference type="EMBL" id="RFFM01000002">
    <property type="protein sequence ID" value="RMH90644.1"/>
    <property type="molecule type" value="Genomic_DNA"/>
</dbReference>
<dbReference type="Proteomes" id="UP000269774">
    <property type="component" value="Unassembled WGS sequence"/>
</dbReference>
<accession>A0A3M2HXT8</accession>
<keyword evidence="1" id="KW-0560">Oxidoreductase</keyword>
<dbReference type="InterPro" id="IPR050493">
    <property type="entry name" value="FAD-dep_Monooxygenase_BioMet"/>
</dbReference>
<proteinExistence type="predicted"/>
<dbReference type="PANTHER" id="PTHR13789">
    <property type="entry name" value="MONOOXYGENASE"/>
    <property type="match status" value="1"/>
</dbReference>
<dbReference type="SUPFAM" id="SSF51905">
    <property type="entry name" value="FAD/NAD(P)-binding domain"/>
    <property type="match status" value="1"/>
</dbReference>
<evidence type="ECO:0000313" key="4">
    <source>
        <dbReference type="EMBL" id="RMH90644.1"/>
    </source>
</evidence>
<dbReference type="AlphaFoldDB" id="A0A3M2HXT8"/>
<dbReference type="OrthoDB" id="9782160at2"/>
<reference evidence="4 5" key="1">
    <citation type="submission" date="2018-10" db="EMBL/GenBank/DDBJ databases">
        <title>Pseudomonas zhaodongensis NEAU-ST5-21(T) genome.</title>
        <authorList>
            <person name="Peng J."/>
            <person name="Liu Z.-P."/>
        </authorList>
    </citation>
    <scope>NUCLEOTIDE SEQUENCE [LARGE SCALE GENOMIC DNA]</scope>
    <source>
        <strain evidence="4 5">NEAU-ST5-21</strain>
    </source>
</reference>
<evidence type="ECO:0000256" key="2">
    <source>
        <dbReference type="ARBA" id="ARBA00023033"/>
    </source>
</evidence>
<dbReference type="PRINTS" id="PR00420">
    <property type="entry name" value="RNGMNOXGNASE"/>
</dbReference>
<dbReference type="GO" id="GO:0004497">
    <property type="term" value="F:monooxygenase activity"/>
    <property type="evidence" value="ECO:0007669"/>
    <property type="project" value="UniProtKB-KW"/>
</dbReference>
<keyword evidence="2" id="KW-0503">Monooxygenase</keyword>
<dbReference type="PANTHER" id="PTHR13789:SF309">
    <property type="entry name" value="PUTATIVE (AFU_ORTHOLOGUE AFUA_6G14510)-RELATED"/>
    <property type="match status" value="1"/>
</dbReference>
<comment type="caution">
    <text evidence="4">The sequence shown here is derived from an EMBL/GenBank/DDBJ whole genome shotgun (WGS) entry which is preliminary data.</text>
</comment>
<gene>
    <name evidence="4" type="ORF">EA797_08915</name>
</gene>
<protein>
    <submittedName>
        <fullName evidence="4">Salicylate hydroxylase</fullName>
    </submittedName>
</protein>
<dbReference type="Pfam" id="PF01494">
    <property type="entry name" value="FAD_binding_3"/>
    <property type="match status" value="1"/>
</dbReference>
<dbReference type="InterPro" id="IPR036188">
    <property type="entry name" value="FAD/NAD-bd_sf"/>
</dbReference>
<organism evidence="4 5">
    <name type="scientific">Stutzerimonas zhaodongensis</name>
    <dbReference type="NCBI Taxonomy" id="1176257"/>
    <lineage>
        <taxon>Bacteria</taxon>
        <taxon>Pseudomonadati</taxon>
        <taxon>Pseudomonadota</taxon>
        <taxon>Gammaproteobacteria</taxon>
        <taxon>Pseudomonadales</taxon>
        <taxon>Pseudomonadaceae</taxon>
        <taxon>Stutzerimonas</taxon>
    </lineage>
</organism>
<dbReference type="InterPro" id="IPR002938">
    <property type="entry name" value="FAD-bd"/>
</dbReference>
<dbReference type="GO" id="GO:0071949">
    <property type="term" value="F:FAD binding"/>
    <property type="evidence" value="ECO:0007669"/>
    <property type="project" value="InterPro"/>
</dbReference>